<organism evidence="2 3">
    <name type="scientific">Neiella litorisoli</name>
    <dbReference type="NCBI Taxonomy" id="2771431"/>
    <lineage>
        <taxon>Bacteria</taxon>
        <taxon>Pseudomonadati</taxon>
        <taxon>Pseudomonadota</taxon>
        <taxon>Gammaproteobacteria</taxon>
        <taxon>Alteromonadales</taxon>
        <taxon>Echinimonadaceae</taxon>
        <taxon>Neiella</taxon>
    </lineage>
</organism>
<evidence type="ECO:0000259" key="1">
    <source>
        <dbReference type="Pfam" id="PF02036"/>
    </source>
</evidence>
<dbReference type="GO" id="GO:0006744">
    <property type="term" value="P:ubiquinone biosynthetic process"/>
    <property type="evidence" value="ECO:0007669"/>
    <property type="project" value="InterPro"/>
</dbReference>
<dbReference type="RefSeq" id="WP_191143138.1">
    <property type="nucleotide sequence ID" value="NZ_JACXAF010000001.1"/>
</dbReference>
<dbReference type="EMBL" id="JACXAF010000001">
    <property type="protein sequence ID" value="MBD1388019.1"/>
    <property type="molecule type" value="Genomic_DNA"/>
</dbReference>
<gene>
    <name evidence="2" type="ORF">IC617_01115</name>
</gene>
<dbReference type="InterPro" id="IPR003033">
    <property type="entry name" value="SCP2_sterol-bd_dom"/>
</dbReference>
<dbReference type="AlphaFoldDB" id="A0A8J6UDJ9"/>
<dbReference type="PANTHER" id="PTHR38693:SF1">
    <property type="entry name" value="UBIQUINONE BIOSYNTHESIS ACCESSORY FACTOR UBIJ"/>
    <property type="match status" value="1"/>
</dbReference>
<evidence type="ECO:0000313" key="3">
    <source>
        <dbReference type="Proteomes" id="UP000638014"/>
    </source>
</evidence>
<dbReference type="Proteomes" id="UP000638014">
    <property type="component" value="Unassembled WGS sequence"/>
</dbReference>
<dbReference type="PANTHER" id="PTHR38693">
    <property type="entry name" value="UBIQUINONE BIOSYNTHESIS PROTEIN UBIJ"/>
    <property type="match status" value="1"/>
</dbReference>
<name>A0A8J6UDJ9_9GAMM</name>
<protein>
    <submittedName>
        <fullName evidence="2">SCP2 sterol-binding domain-containing protein</fullName>
    </submittedName>
</protein>
<dbReference type="Pfam" id="PF02036">
    <property type="entry name" value="SCP2"/>
    <property type="match status" value="1"/>
</dbReference>
<evidence type="ECO:0000313" key="2">
    <source>
        <dbReference type="EMBL" id="MBD1388019.1"/>
    </source>
</evidence>
<accession>A0A8J6UDJ9</accession>
<reference evidence="2" key="1">
    <citation type="submission" date="2020-09" db="EMBL/GenBank/DDBJ databases">
        <title>A novel bacterium of genus Neiella, isolated from South China Sea.</title>
        <authorList>
            <person name="Huang H."/>
            <person name="Mo K."/>
            <person name="Hu Y."/>
        </authorList>
    </citation>
    <scope>NUCLEOTIDE SEQUENCE</scope>
    <source>
        <strain evidence="2">HB171785</strain>
    </source>
</reference>
<feature type="domain" description="SCP2" evidence="1">
    <location>
        <begin position="23"/>
        <end position="110"/>
    </location>
</feature>
<sequence length="198" mass="22047">MMLQAFAISLADKALAAYCSQQPMPPSLQRIKGATLAIECSDAPIAILIEVGERLRLLPLQEQTADCRIDGTLAALQQLKHSERLPELLKTEAVSVTGDVKIASQIGEALSHTQFDSEEWLSQRIGDVPAHLLVTAGKRVQHWAAHRKQTMEADVEAYLQDEIRWLPAAAELRQFSRQVNELNARCQQLSERIEKLTS</sequence>
<keyword evidence="3" id="KW-1185">Reference proteome</keyword>
<dbReference type="InterPro" id="IPR038989">
    <property type="entry name" value="UbiJ"/>
</dbReference>
<proteinExistence type="predicted"/>
<comment type="caution">
    <text evidence="2">The sequence shown here is derived from an EMBL/GenBank/DDBJ whole genome shotgun (WGS) entry which is preliminary data.</text>
</comment>